<dbReference type="EMBL" id="JACHFZ010000005">
    <property type="protein sequence ID" value="MBB5292950.1"/>
    <property type="molecule type" value="Genomic_DNA"/>
</dbReference>
<name>A0A7W8MHF8_9CAUL</name>
<dbReference type="Gene3D" id="3.90.226.10">
    <property type="entry name" value="2-enoyl-CoA Hydratase, Chain A, domain 1"/>
    <property type="match status" value="1"/>
</dbReference>
<evidence type="ECO:0000313" key="3">
    <source>
        <dbReference type="Proteomes" id="UP000566663"/>
    </source>
</evidence>
<dbReference type="SUPFAM" id="SSF52096">
    <property type="entry name" value="ClpP/crotonase"/>
    <property type="match status" value="1"/>
</dbReference>
<proteinExistence type="predicted"/>
<keyword evidence="1" id="KW-0732">Signal</keyword>
<dbReference type="RefSeq" id="WP_183255870.1">
    <property type="nucleotide sequence ID" value="NZ_BAAAFF010000001.1"/>
</dbReference>
<reference evidence="2 3" key="1">
    <citation type="submission" date="2020-08" db="EMBL/GenBank/DDBJ databases">
        <title>Genomic Encyclopedia of Type Strains, Phase IV (KMG-IV): sequencing the most valuable type-strain genomes for metagenomic binning, comparative biology and taxonomic classification.</title>
        <authorList>
            <person name="Goeker M."/>
        </authorList>
    </citation>
    <scope>NUCLEOTIDE SEQUENCE [LARGE SCALE GENOMIC DNA]</scope>
    <source>
        <strain evidence="2 3">DSM 25335</strain>
    </source>
</reference>
<organism evidence="2 3">
    <name type="scientific">Brevundimonas basaltis</name>
    <dbReference type="NCBI Taxonomy" id="472166"/>
    <lineage>
        <taxon>Bacteria</taxon>
        <taxon>Pseudomonadati</taxon>
        <taxon>Pseudomonadota</taxon>
        <taxon>Alphaproteobacteria</taxon>
        <taxon>Caulobacterales</taxon>
        <taxon>Caulobacteraceae</taxon>
        <taxon>Brevundimonas</taxon>
    </lineage>
</organism>
<protein>
    <recommendedName>
        <fullName evidence="4">Tail specific protease domain-containing protein</fullName>
    </recommendedName>
</protein>
<dbReference type="InterPro" id="IPR029045">
    <property type="entry name" value="ClpP/crotonase-like_dom_sf"/>
</dbReference>
<evidence type="ECO:0008006" key="4">
    <source>
        <dbReference type="Google" id="ProtNLM"/>
    </source>
</evidence>
<comment type="caution">
    <text evidence="2">The sequence shown here is derived from an EMBL/GenBank/DDBJ whole genome shotgun (WGS) entry which is preliminary data.</text>
</comment>
<feature type="signal peptide" evidence="1">
    <location>
        <begin position="1"/>
        <end position="27"/>
    </location>
</feature>
<keyword evidence="3" id="KW-1185">Reference proteome</keyword>
<accession>A0A7W8MHF8</accession>
<feature type="chain" id="PRO_5030892514" description="Tail specific protease domain-containing protein" evidence="1">
    <location>
        <begin position="28"/>
        <end position="499"/>
    </location>
</feature>
<dbReference type="Proteomes" id="UP000566663">
    <property type="component" value="Unassembled WGS sequence"/>
</dbReference>
<evidence type="ECO:0000256" key="1">
    <source>
        <dbReference type="SAM" id="SignalP"/>
    </source>
</evidence>
<gene>
    <name evidence="2" type="ORF">HNQ67_002487</name>
</gene>
<evidence type="ECO:0000313" key="2">
    <source>
        <dbReference type="EMBL" id="MBB5292950.1"/>
    </source>
</evidence>
<sequence length="499" mass="53704">MSRILPVAATAAALTVSLTLGAGTASAQDWRALASQDLQAARAELAANHPAPVVPGQASQTFQAWLDAGLQDALSKVGQSNSGSSHAYLLRYYAAGFRDSNIVIRPSYETAADRFSAISWPGLSTGWRDGQYVVTYVQPGVRGLPPVGAVVTECNLTPIEEYAREKLDLWEGDLNTEAGRVTTAPYLLWNRNNPYASGTPSTCKFKVGRRERDYEFRPVPVVPANLEAAYRATVYTPGPVPLAIETVNGRPWINVHSFADDAGWDAFNAQLVSQLPTIQGPQGFVLDLRGGSGSSNLGSTARGYGVLNRLWTPEFTQSRQPTGGDFVYRATPANREWYAQVIQRMKQDARFVYEAPEVIAQTEAVLAAFDAAIAAGQPSFTQPLPEKAADPNVANPVQGPVVVLVDAGCSGGCLDTLDLVSRLPNVRIAGSTTAADSIFIEQTVERLPSTYANLSYGHKAWVSRQRGNNQPFIPAQGLTYTGNPVDETAVRAWVGSLFQ</sequence>
<dbReference type="AlphaFoldDB" id="A0A7W8MHF8"/>